<dbReference type="AlphaFoldDB" id="A0AAW0GCG6"/>
<comment type="caution">
    <text evidence="1">The sequence shown here is derived from an EMBL/GenBank/DDBJ whole genome shotgun (WGS) entry which is preliminary data.</text>
</comment>
<protein>
    <recommendedName>
        <fullName evidence="3">F-box domain-containing protein</fullName>
    </recommendedName>
</protein>
<gene>
    <name evidence="1" type="ORF">QCA50_008847</name>
</gene>
<dbReference type="EMBL" id="JASBNA010000012">
    <property type="protein sequence ID" value="KAK7687633.1"/>
    <property type="molecule type" value="Genomic_DNA"/>
</dbReference>
<evidence type="ECO:0000313" key="2">
    <source>
        <dbReference type="Proteomes" id="UP001385951"/>
    </source>
</evidence>
<keyword evidence="2" id="KW-1185">Reference proteome</keyword>
<name>A0AAW0GCG6_9APHY</name>
<evidence type="ECO:0008006" key="3">
    <source>
        <dbReference type="Google" id="ProtNLM"/>
    </source>
</evidence>
<dbReference type="Proteomes" id="UP001385951">
    <property type="component" value="Unassembled WGS sequence"/>
</dbReference>
<evidence type="ECO:0000313" key="1">
    <source>
        <dbReference type="EMBL" id="KAK7687633.1"/>
    </source>
</evidence>
<proteinExistence type="predicted"/>
<reference evidence="1 2" key="1">
    <citation type="submission" date="2022-09" db="EMBL/GenBank/DDBJ databases">
        <authorList>
            <person name="Palmer J.M."/>
        </authorList>
    </citation>
    <scope>NUCLEOTIDE SEQUENCE [LARGE SCALE GENOMIC DNA]</scope>
    <source>
        <strain evidence="1 2">DSM 7382</strain>
    </source>
</reference>
<sequence length="494" mass="57551">MVSLTDFPQEIIDMIIDEAKAATVIIYPEEGEEEEEEEEEEDEDAIQMNAKIERHGVKSLGLVCKCWLPRVRFHEFHSIRCIWHNALNVIDQLKRFKAEDTGLGYIGDYIQWMSLFFNGQVLPISFVDELLGFLPALRDLILSSAILLAEPRYTRTGAPRKLRRLKISLCTIDTYVKDQIVVSGSSLDDLLRLFSDIGWLQLYGISNRPPFDWVIPARPWTVADTRTPLPPPSFDEAPVITQLTHPEVQVNLPDSYIAFALSRHRVETIEWQEQVLFAVHGMRNIGDKPTSLQPSRLRICTQSYMRFYDSKYNWEAIPRLLKQFLFIKSLVLTFLIGENPYEENKEAIAAMCDYLHVAGTDITTITFQIALSNCDDEVTQLHTYKTGLTDHAQAFLDYFHRVWIWNYWNAVLSRFTGLEMLRVEFFGCQTYEDDLETRLKYEQAMYKELRELHASGRVEVEWQRSATWPRMWRNGGPLCKFRSSNRSWIYGPDY</sequence>
<organism evidence="1 2">
    <name type="scientific">Cerrena zonata</name>
    <dbReference type="NCBI Taxonomy" id="2478898"/>
    <lineage>
        <taxon>Eukaryota</taxon>
        <taxon>Fungi</taxon>
        <taxon>Dikarya</taxon>
        <taxon>Basidiomycota</taxon>
        <taxon>Agaricomycotina</taxon>
        <taxon>Agaricomycetes</taxon>
        <taxon>Polyporales</taxon>
        <taxon>Cerrenaceae</taxon>
        <taxon>Cerrena</taxon>
    </lineage>
</organism>
<accession>A0AAW0GCG6</accession>